<evidence type="ECO:0000256" key="1">
    <source>
        <dbReference type="ARBA" id="ARBA00004141"/>
    </source>
</evidence>
<feature type="transmembrane region" description="Helical" evidence="6">
    <location>
        <begin position="88"/>
        <end position="107"/>
    </location>
</feature>
<evidence type="ECO:0000256" key="6">
    <source>
        <dbReference type="RuleBase" id="RU280813"/>
    </source>
</evidence>
<dbReference type="GO" id="GO:0016020">
    <property type="term" value="C:membrane"/>
    <property type="evidence" value="ECO:0007669"/>
    <property type="project" value="UniProtKB-SubCell"/>
</dbReference>
<dbReference type="Proteomes" id="UP000005239">
    <property type="component" value="Unassembled WGS sequence"/>
</dbReference>
<keyword evidence="3 6" id="KW-0812">Transmembrane</keyword>
<comment type="subcellular location">
    <subcellularLocation>
        <location evidence="1">Membrane</location>
        <topology evidence="1">Multi-pass membrane protein</topology>
    </subcellularLocation>
</comment>
<dbReference type="Pfam" id="PF02118">
    <property type="entry name" value="Srg"/>
    <property type="match status" value="1"/>
</dbReference>
<comment type="caution">
    <text evidence="6">Lacks conserved residue(s) required for the propagation of feature annotation.</text>
</comment>
<evidence type="ECO:0000313" key="8">
    <source>
        <dbReference type="Proteomes" id="UP000005239"/>
    </source>
</evidence>
<feature type="transmembrane region" description="Helical" evidence="6">
    <location>
        <begin position="6"/>
        <end position="27"/>
    </location>
</feature>
<protein>
    <recommendedName>
        <fullName evidence="6">Serpentine receptor class gamma</fullName>
    </recommendedName>
</protein>
<sequence length="615" mass="69519">MHPNTLAGLIYSVVGLFAYGLTIAASIKLRKKIFSPAFLPLYITAAIVDLITHINTWIMYRLRFESAFFFYFAWIIRPEMGIFRNCQLFLVNFFYFDQNACVFLLALNRYTVIFHRDRHEWLWKTYKWVIIGGTHLASFGICFGARLASMNANVTFIYNDVVQSYELRGDADSKPILITMICYGGIMLTSCSFMSIRLIFRLFSFNHNRMARKESHSEYSANLRCSSGQYIHRDYQFNSDHSRRLGEYTLLAPGPINYFYFDKNFLLTGEVAIWRRVITDLHSSHSPFFVYYLARLESKQLKMPVHKPCCDKAEKCKCCSPCVDCDCCKSGKCGKSDEPCCSEKCKTEGCKCERTEACHKKSSHKPCCDKPEKCKCCSPCVDCDCCKSGKCGKSDEPCCSEKCKTEGCKCERTEACHKKSSHKPCCDKPEKCKCCSPCVDCDCCKSGKCGKSDEPCCSEKCKTEGCKCERTDACHKKSSHKPCCDKPEKCKCCSPCVDCDCCKSGKCGKSDEPCCSEKCKTEGCKCERTEACHKKSGGCCSGKKCCHTQHKEYEAVCERISQELAQAKNVDSLKLCELVFSRVLMTMGILFFVTDPSLAPDDVTSKSSFCRFLGP</sequence>
<evidence type="ECO:0000256" key="3">
    <source>
        <dbReference type="ARBA" id="ARBA00022692"/>
    </source>
</evidence>
<organism evidence="7 8">
    <name type="scientific">Pristionchus pacificus</name>
    <name type="common">Parasitic nematode worm</name>
    <dbReference type="NCBI Taxonomy" id="54126"/>
    <lineage>
        <taxon>Eukaryota</taxon>
        <taxon>Metazoa</taxon>
        <taxon>Ecdysozoa</taxon>
        <taxon>Nematoda</taxon>
        <taxon>Chromadorea</taxon>
        <taxon>Rhabditida</taxon>
        <taxon>Rhabditina</taxon>
        <taxon>Diplogasteromorpha</taxon>
        <taxon>Diplogasteroidea</taxon>
        <taxon>Neodiplogasteridae</taxon>
        <taxon>Pristionchus</taxon>
    </lineage>
</organism>
<dbReference type="EnsemblMetazoa" id="PPA40497.1">
    <property type="protein sequence ID" value="PPA40497.1"/>
    <property type="gene ID" value="WBGene00278866"/>
</dbReference>
<keyword evidence="4 6" id="KW-1133">Transmembrane helix</keyword>
<evidence type="ECO:0000256" key="2">
    <source>
        <dbReference type="ARBA" id="ARBA00005692"/>
    </source>
</evidence>
<comment type="similarity">
    <text evidence="2 6">Belongs to the nematode receptor-like protein srg family.</text>
</comment>
<evidence type="ECO:0000313" key="7">
    <source>
        <dbReference type="EnsemblMetazoa" id="PPA40497.1"/>
    </source>
</evidence>
<feature type="transmembrane region" description="Helical" evidence="6">
    <location>
        <begin position="176"/>
        <end position="200"/>
    </location>
</feature>
<feature type="transmembrane region" description="Helical" evidence="6">
    <location>
        <begin position="128"/>
        <end position="148"/>
    </location>
</feature>
<reference evidence="8" key="1">
    <citation type="journal article" date="2008" name="Nat. Genet.">
        <title>The Pristionchus pacificus genome provides a unique perspective on nematode lifestyle and parasitism.</title>
        <authorList>
            <person name="Dieterich C."/>
            <person name="Clifton S.W."/>
            <person name="Schuster L.N."/>
            <person name="Chinwalla A."/>
            <person name="Delehaunty K."/>
            <person name="Dinkelacker I."/>
            <person name="Fulton L."/>
            <person name="Fulton R."/>
            <person name="Godfrey J."/>
            <person name="Minx P."/>
            <person name="Mitreva M."/>
            <person name="Roeseler W."/>
            <person name="Tian H."/>
            <person name="Witte H."/>
            <person name="Yang S.P."/>
            <person name="Wilson R.K."/>
            <person name="Sommer R.J."/>
        </authorList>
    </citation>
    <scope>NUCLEOTIDE SEQUENCE [LARGE SCALE GENOMIC DNA]</scope>
    <source>
        <strain evidence="8">PS312</strain>
    </source>
</reference>
<reference evidence="7" key="2">
    <citation type="submission" date="2022-06" db="UniProtKB">
        <authorList>
            <consortium name="EnsemblMetazoa"/>
        </authorList>
    </citation>
    <scope>IDENTIFICATION</scope>
    <source>
        <strain evidence="7">PS312</strain>
    </source>
</reference>
<dbReference type="AlphaFoldDB" id="A0A2A6C1P8"/>
<dbReference type="GO" id="GO:0007606">
    <property type="term" value="P:sensory perception of chemical stimulus"/>
    <property type="evidence" value="ECO:0007669"/>
    <property type="project" value="UniProtKB-UniRule"/>
</dbReference>
<dbReference type="GO" id="GO:0004888">
    <property type="term" value="F:transmembrane signaling receptor activity"/>
    <property type="evidence" value="ECO:0007669"/>
    <property type="project" value="InterPro"/>
</dbReference>
<keyword evidence="5 6" id="KW-0472">Membrane</keyword>
<evidence type="ECO:0000256" key="5">
    <source>
        <dbReference type="ARBA" id="ARBA00023136"/>
    </source>
</evidence>
<feature type="transmembrane region" description="Helical" evidence="6">
    <location>
        <begin position="39"/>
        <end position="60"/>
    </location>
</feature>
<dbReference type="InterPro" id="IPR000609">
    <property type="entry name" value="7TM_GPCR_serpentine_rcpt_Srg"/>
</dbReference>
<dbReference type="PANTHER" id="PTHR31552:SF8">
    <property type="entry name" value="SERPENTINE RECEPTOR CLASS GAMMA"/>
    <property type="match status" value="1"/>
</dbReference>
<dbReference type="OrthoDB" id="5892599at2759"/>
<name>A0A2A6C1P8_PRIPA</name>
<accession>A0A2A6C1P8</accession>
<accession>A0A8R1YVN2</accession>
<gene>
    <name evidence="7" type="primary">WBGene00278866</name>
</gene>
<evidence type="ECO:0000256" key="4">
    <source>
        <dbReference type="ARBA" id="ARBA00022989"/>
    </source>
</evidence>
<dbReference type="PANTHER" id="PTHR31552">
    <property type="entry name" value="SERPENTINE RECEPTOR CLASS GAMMA"/>
    <property type="match status" value="1"/>
</dbReference>
<proteinExistence type="inferred from homology"/>
<keyword evidence="8" id="KW-1185">Reference proteome</keyword>